<dbReference type="OMA" id="RKPWIGP"/>
<dbReference type="Proteomes" id="UP000014500">
    <property type="component" value="Unassembled WGS sequence"/>
</dbReference>
<sequence length="204" mass="23532">MLQIFTAEHTQWDRNLGSINFALRTAPSASTGLTPAMLTFLRELRPLWDGRDVTYDPQFDPKKPHGMVRMLVARMNILLASALRNKTKAQEKQKIQYDKHRTDVQFDLDDLVLVKTHPLSKAAIRYSASLEDRFDGPYIITKVISKNVYQISKPITLQIIGPVNIVDMKLYISHPQLGQLLIIQWMMGNPKEFHHPSKLHKYNK</sequence>
<name>T1IH85_STRMM</name>
<dbReference type="AlphaFoldDB" id="T1IH85"/>
<reference evidence="2" key="1">
    <citation type="submission" date="2011-05" db="EMBL/GenBank/DDBJ databases">
        <authorList>
            <person name="Richards S.R."/>
            <person name="Qu J."/>
            <person name="Jiang H."/>
            <person name="Jhangiani S.N."/>
            <person name="Agravi P."/>
            <person name="Goodspeed R."/>
            <person name="Gross S."/>
            <person name="Mandapat C."/>
            <person name="Jackson L."/>
            <person name="Mathew T."/>
            <person name="Pu L."/>
            <person name="Thornton R."/>
            <person name="Saada N."/>
            <person name="Wilczek-Boney K.B."/>
            <person name="Lee S."/>
            <person name="Kovar C."/>
            <person name="Wu Y."/>
            <person name="Scherer S.E."/>
            <person name="Worley K.C."/>
            <person name="Muzny D.M."/>
            <person name="Gibbs R."/>
        </authorList>
    </citation>
    <scope>NUCLEOTIDE SEQUENCE</scope>
    <source>
        <strain evidence="2">Brora</strain>
    </source>
</reference>
<dbReference type="EnsemblMetazoa" id="SMAR000195-RA">
    <property type="protein sequence ID" value="SMAR000195-PA"/>
    <property type="gene ID" value="SMAR000195"/>
</dbReference>
<dbReference type="HOGENOM" id="CLU_1344766_0_0_1"/>
<organism evidence="1 2">
    <name type="scientific">Strigamia maritima</name>
    <name type="common">European centipede</name>
    <name type="synonym">Geophilus maritimus</name>
    <dbReference type="NCBI Taxonomy" id="126957"/>
    <lineage>
        <taxon>Eukaryota</taxon>
        <taxon>Metazoa</taxon>
        <taxon>Ecdysozoa</taxon>
        <taxon>Arthropoda</taxon>
        <taxon>Myriapoda</taxon>
        <taxon>Chilopoda</taxon>
        <taxon>Pleurostigmophora</taxon>
        <taxon>Geophilomorpha</taxon>
        <taxon>Linotaeniidae</taxon>
        <taxon>Strigamia</taxon>
    </lineage>
</organism>
<dbReference type="STRING" id="126957.T1IH85"/>
<keyword evidence="2" id="KW-1185">Reference proteome</keyword>
<proteinExistence type="predicted"/>
<protein>
    <submittedName>
        <fullName evidence="1">Uncharacterized protein</fullName>
    </submittedName>
</protein>
<dbReference type="PhylomeDB" id="T1IH85"/>
<accession>T1IH85</accession>
<reference evidence="1" key="2">
    <citation type="submission" date="2015-02" db="UniProtKB">
        <authorList>
            <consortium name="EnsemblMetazoa"/>
        </authorList>
    </citation>
    <scope>IDENTIFICATION</scope>
</reference>
<evidence type="ECO:0000313" key="2">
    <source>
        <dbReference type="Proteomes" id="UP000014500"/>
    </source>
</evidence>
<evidence type="ECO:0000313" key="1">
    <source>
        <dbReference type="EnsemblMetazoa" id="SMAR000195-PA"/>
    </source>
</evidence>
<dbReference type="EMBL" id="JH429802">
    <property type="status" value="NOT_ANNOTATED_CDS"/>
    <property type="molecule type" value="Genomic_DNA"/>
</dbReference>